<feature type="transmembrane region" description="Helical" evidence="8">
    <location>
        <begin position="34"/>
        <end position="58"/>
    </location>
</feature>
<dbReference type="RefSeq" id="WP_109691099.1">
    <property type="nucleotide sequence ID" value="NZ_QGGL01000023.1"/>
</dbReference>
<protein>
    <submittedName>
        <fullName evidence="9">Spore germination protein</fullName>
    </submittedName>
</protein>
<gene>
    <name evidence="9" type="ORF">C7459_12324</name>
</gene>
<feature type="transmembrane region" description="Helical" evidence="8">
    <location>
        <begin position="79"/>
        <end position="100"/>
    </location>
</feature>
<comment type="caution">
    <text evidence="9">The sequence shown here is derived from an EMBL/GenBank/DDBJ whole genome shotgun (WGS) entry which is preliminary data.</text>
</comment>
<sequence length="364" mass="42012">MKENRFLFYTILINMVSNIIVFVPHILFNGLFDGALMSILISVVIGMTLLVLGTQSLAQFPGESLPEVMERYLPRWFRVIFLSYISSFWYVAGVIVLLAFSTIMTRYLSPETGQFTILFFLSLTVLLVVPLKSSRLLNGLEILFVINIPLIAIILLKSVLEKNTDWEDVYDVCTHLVHLPTLTMIAAASYIFTGYTNLVIFNKETAIKLKKRHYLILGGLGFATLMTSFFIPIGRLGEFSVNRYTFPWIPTSDSISMQYFVIERMMIPFLLVYLMVALVQAVMHWHIGYHLILSLFRQQRKWQNYAVLAAFTLGVGVLQKILDNEYILFEFATYWLIARLFSEIGLVALLIYLAKRRRRHEQQI</sequence>
<proteinExistence type="inferred from homology"/>
<comment type="similarity">
    <text evidence="2">Belongs to the amino acid-polyamine-organocation (APC) superfamily. Spore germination protein (SGP) (TC 2.A.3.9) family.</text>
</comment>
<dbReference type="PANTHER" id="PTHR34975">
    <property type="entry name" value="SPORE GERMINATION PROTEIN A2"/>
    <property type="match status" value="1"/>
</dbReference>
<feature type="transmembrane region" description="Helical" evidence="8">
    <location>
        <begin position="7"/>
        <end position="28"/>
    </location>
</feature>
<keyword evidence="5 8" id="KW-0812">Transmembrane</keyword>
<evidence type="ECO:0000313" key="10">
    <source>
        <dbReference type="Proteomes" id="UP000245634"/>
    </source>
</evidence>
<evidence type="ECO:0000256" key="4">
    <source>
        <dbReference type="ARBA" id="ARBA00022544"/>
    </source>
</evidence>
<evidence type="ECO:0000256" key="7">
    <source>
        <dbReference type="ARBA" id="ARBA00023136"/>
    </source>
</evidence>
<comment type="subcellular location">
    <subcellularLocation>
        <location evidence="1">Membrane</location>
        <topology evidence="1">Multi-pass membrane protein</topology>
    </subcellularLocation>
</comment>
<name>A0A316D3N8_9BACL</name>
<evidence type="ECO:0000256" key="1">
    <source>
        <dbReference type="ARBA" id="ARBA00004141"/>
    </source>
</evidence>
<accession>A0A316D3N8</accession>
<evidence type="ECO:0000256" key="2">
    <source>
        <dbReference type="ARBA" id="ARBA00007998"/>
    </source>
</evidence>
<organism evidence="9 10">
    <name type="scientific">Tumebacillus permanentifrigoris</name>
    <dbReference type="NCBI Taxonomy" id="378543"/>
    <lineage>
        <taxon>Bacteria</taxon>
        <taxon>Bacillati</taxon>
        <taxon>Bacillota</taxon>
        <taxon>Bacilli</taxon>
        <taxon>Bacillales</taxon>
        <taxon>Alicyclobacillaceae</taxon>
        <taxon>Tumebacillus</taxon>
    </lineage>
</organism>
<dbReference type="Pfam" id="PF03845">
    <property type="entry name" value="Spore_permease"/>
    <property type="match status" value="1"/>
</dbReference>
<dbReference type="InterPro" id="IPR004761">
    <property type="entry name" value="Spore_GerAB"/>
</dbReference>
<keyword evidence="10" id="KW-1185">Reference proteome</keyword>
<dbReference type="GO" id="GO:0016020">
    <property type="term" value="C:membrane"/>
    <property type="evidence" value="ECO:0007669"/>
    <property type="project" value="UniProtKB-SubCell"/>
</dbReference>
<feature type="transmembrane region" description="Helical" evidence="8">
    <location>
        <begin position="136"/>
        <end position="156"/>
    </location>
</feature>
<evidence type="ECO:0000256" key="3">
    <source>
        <dbReference type="ARBA" id="ARBA00022448"/>
    </source>
</evidence>
<feature type="transmembrane region" description="Helical" evidence="8">
    <location>
        <begin position="334"/>
        <end position="354"/>
    </location>
</feature>
<keyword evidence="7 8" id="KW-0472">Membrane</keyword>
<dbReference type="GO" id="GO:0009847">
    <property type="term" value="P:spore germination"/>
    <property type="evidence" value="ECO:0007669"/>
    <property type="project" value="InterPro"/>
</dbReference>
<feature type="transmembrane region" description="Helical" evidence="8">
    <location>
        <begin position="112"/>
        <end position="129"/>
    </location>
</feature>
<dbReference type="EMBL" id="QGGL01000023">
    <property type="protein sequence ID" value="PWK05399.1"/>
    <property type="molecule type" value="Genomic_DNA"/>
</dbReference>
<feature type="transmembrane region" description="Helical" evidence="8">
    <location>
        <begin position="266"/>
        <end position="293"/>
    </location>
</feature>
<evidence type="ECO:0000313" key="9">
    <source>
        <dbReference type="EMBL" id="PWK05399.1"/>
    </source>
</evidence>
<keyword evidence="6 8" id="KW-1133">Transmembrane helix</keyword>
<feature type="transmembrane region" description="Helical" evidence="8">
    <location>
        <begin position="305"/>
        <end position="322"/>
    </location>
</feature>
<dbReference type="PANTHER" id="PTHR34975:SF2">
    <property type="entry name" value="SPORE GERMINATION PROTEIN A2"/>
    <property type="match status" value="1"/>
</dbReference>
<feature type="transmembrane region" description="Helical" evidence="8">
    <location>
        <begin position="213"/>
        <end position="233"/>
    </location>
</feature>
<evidence type="ECO:0000256" key="6">
    <source>
        <dbReference type="ARBA" id="ARBA00022989"/>
    </source>
</evidence>
<reference evidence="9 10" key="1">
    <citation type="submission" date="2018-05" db="EMBL/GenBank/DDBJ databases">
        <title>Genomic Encyclopedia of Type Strains, Phase IV (KMG-IV): sequencing the most valuable type-strain genomes for metagenomic binning, comparative biology and taxonomic classification.</title>
        <authorList>
            <person name="Goeker M."/>
        </authorList>
    </citation>
    <scope>NUCLEOTIDE SEQUENCE [LARGE SCALE GENOMIC DNA]</scope>
    <source>
        <strain evidence="9 10">DSM 18773</strain>
    </source>
</reference>
<dbReference type="OrthoDB" id="2930450at2"/>
<evidence type="ECO:0000256" key="8">
    <source>
        <dbReference type="SAM" id="Phobius"/>
    </source>
</evidence>
<keyword evidence="4" id="KW-0309">Germination</keyword>
<evidence type="ECO:0000256" key="5">
    <source>
        <dbReference type="ARBA" id="ARBA00022692"/>
    </source>
</evidence>
<dbReference type="AlphaFoldDB" id="A0A316D3N8"/>
<feature type="transmembrane region" description="Helical" evidence="8">
    <location>
        <begin position="176"/>
        <end position="201"/>
    </location>
</feature>
<dbReference type="Proteomes" id="UP000245634">
    <property type="component" value="Unassembled WGS sequence"/>
</dbReference>
<keyword evidence="3" id="KW-0813">Transport</keyword>